<dbReference type="OrthoDB" id="2021186at2759"/>
<dbReference type="Pfam" id="PF04795">
    <property type="entry name" value="PAPA-1"/>
    <property type="match status" value="1"/>
</dbReference>
<dbReference type="EMBL" id="MU003767">
    <property type="protein sequence ID" value="KAF2725598.1"/>
    <property type="molecule type" value="Genomic_DNA"/>
</dbReference>
<evidence type="ECO:0000313" key="4">
    <source>
        <dbReference type="Proteomes" id="UP000799441"/>
    </source>
</evidence>
<feature type="domain" description="INO80 complex subunit B-like conserved region" evidence="2">
    <location>
        <begin position="305"/>
        <end position="397"/>
    </location>
</feature>
<dbReference type="AlphaFoldDB" id="A0A9P4QE56"/>
<organism evidence="3 4">
    <name type="scientific">Polychaeton citri CBS 116435</name>
    <dbReference type="NCBI Taxonomy" id="1314669"/>
    <lineage>
        <taxon>Eukaryota</taxon>
        <taxon>Fungi</taxon>
        <taxon>Dikarya</taxon>
        <taxon>Ascomycota</taxon>
        <taxon>Pezizomycotina</taxon>
        <taxon>Dothideomycetes</taxon>
        <taxon>Dothideomycetidae</taxon>
        <taxon>Capnodiales</taxon>
        <taxon>Capnodiaceae</taxon>
        <taxon>Polychaeton</taxon>
    </lineage>
</organism>
<comment type="caution">
    <text evidence="3">The sequence shown here is derived from an EMBL/GenBank/DDBJ whole genome shotgun (WGS) entry which is preliminary data.</text>
</comment>
<feature type="compositionally biased region" description="Acidic residues" evidence="1">
    <location>
        <begin position="106"/>
        <end position="135"/>
    </location>
</feature>
<keyword evidence="4" id="KW-1185">Reference proteome</keyword>
<sequence>MAPIRRSNRAYSTIAVATRPYHHKTQANVTRTADSSQHNNSAARQQGSNGLRLTVKAEPSKLRQATSGNSLPSNPYAETSESDATPAPAPSRPTRASRNPRTVVEADTDEDMEEDDEEEEEDDDDDDDDEDELMGDGEGYNDRDDVDDELLANEDSEQDAEGSDDEISDPHPPRPIIKQRRNKKDGKANVTISAAPPREGPLKSVEAKHMGAVVGLDDDDELSELESGDELAQEDVTGLGEDQEDEEDEDDDNDDSDEDNDGSRSATPDLSKLTRRQRGHFEDDSGALLALSNEAQKKKHLTAEEHAMRRAEMARRRKNLSEKRNEEEKMDTINKLLKKPAPKRKTRAEMLAQHLADGGTPGYEGDGDDELQRRADPVYTRWTHSSKGSRLGVAEEWLEAPIGETLRVGWAGPRSNTAGEVGARVLVEEVA</sequence>
<dbReference type="PANTHER" id="PTHR21561">
    <property type="entry name" value="INO80 COMPLEX SUBUNIT B"/>
    <property type="match status" value="1"/>
</dbReference>
<dbReference type="InterPro" id="IPR006880">
    <property type="entry name" value="INO80B_C"/>
</dbReference>
<feature type="compositionally biased region" description="Low complexity" evidence="1">
    <location>
        <begin position="92"/>
        <end position="102"/>
    </location>
</feature>
<feature type="compositionally biased region" description="Polar residues" evidence="1">
    <location>
        <begin position="63"/>
        <end position="83"/>
    </location>
</feature>
<feature type="compositionally biased region" description="Basic residues" evidence="1">
    <location>
        <begin position="336"/>
        <end position="346"/>
    </location>
</feature>
<dbReference type="GO" id="GO:0031011">
    <property type="term" value="C:Ino80 complex"/>
    <property type="evidence" value="ECO:0007669"/>
    <property type="project" value="InterPro"/>
</dbReference>
<feature type="compositionally biased region" description="Basic and acidic residues" evidence="1">
    <location>
        <begin position="301"/>
        <end position="332"/>
    </location>
</feature>
<evidence type="ECO:0000313" key="3">
    <source>
        <dbReference type="EMBL" id="KAF2725598.1"/>
    </source>
</evidence>
<feature type="compositionally biased region" description="Acidic residues" evidence="1">
    <location>
        <begin position="241"/>
        <end position="260"/>
    </location>
</feature>
<dbReference type="InterPro" id="IPR029523">
    <property type="entry name" value="INO80B/Ies2"/>
</dbReference>
<evidence type="ECO:0000259" key="2">
    <source>
        <dbReference type="SMART" id="SM01406"/>
    </source>
</evidence>
<dbReference type="SMART" id="SM01406">
    <property type="entry name" value="PAPA-1"/>
    <property type="match status" value="1"/>
</dbReference>
<dbReference type="GO" id="GO:0006338">
    <property type="term" value="P:chromatin remodeling"/>
    <property type="evidence" value="ECO:0007669"/>
    <property type="project" value="InterPro"/>
</dbReference>
<name>A0A9P4QE56_9PEZI</name>
<feature type="compositionally biased region" description="Acidic residues" evidence="1">
    <location>
        <begin position="216"/>
        <end position="233"/>
    </location>
</feature>
<protein>
    <recommendedName>
        <fullName evidence="2">INO80 complex subunit B-like conserved region domain-containing protein</fullName>
    </recommendedName>
</protein>
<dbReference type="PANTHER" id="PTHR21561:SF12">
    <property type="entry name" value="INO80 COMPLEX SUBUNIT B"/>
    <property type="match status" value="1"/>
</dbReference>
<gene>
    <name evidence="3" type="ORF">K431DRAFT_215799</name>
</gene>
<feature type="compositionally biased region" description="Acidic residues" evidence="1">
    <location>
        <begin position="144"/>
        <end position="167"/>
    </location>
</feature>
<evidence type="ECO:0000256" key="1">
    <source>
        <dbReference type="SAM" id="MobiDB-lite"/>
    </source>
</evidence>
<reference evidence="3" key="1">
    <citation type="journal article" date="2020" name="Stud. Mycol.">
        <title>101 Dothideomycetes genomes: a test case for predicting lifestyles and emergence of pathogens.</title>
        <authorList>
            <person name="Haridas S."/>
            <person name="Albert R."/>
            <person name="Binder M."/>
            <person name="Bloem J."/>
            <person name="Labutti K."/>
            <person name="Salamov A."/>
            <person name="Andreopoulos B."/>
            <person name="Baker S."/>
            <person name="Barry K."/>
            <person name="Bills G."/>
            <person name="Bluhm B."/>
            <person name="Cannon C."/>
            <person name="Castanera R."/>
            <person name="Culley D."/>
            <person name="Daum C."/>
            <person name="Ezra D."/>
            <person name="Gonzalez J."/>
            <person name="Henrissat B."/>
            <person name="Kuo A."/>
            <person name="Liang C."/>
            <person name="Lipzen A."/>
            <person name="Lutzoni F."/>
            <person name="Magnuson J."/>
            <person name="Mondo S."/>
            <person name="Nolan M."/>
            <person name="Ohm R."/>
            <person name="Pangilinan J."/>
            <person name="Park H.-J."/>
            <person name="Ramirez L."/>
            <person name="Alfaro M."/>
            <person name="Sun H."/>
            <person name="Tritt A."/>
            <person name="Yoshinaga Y."/>
            <person name="Zwiers L.-H."/>
            <person name="Turgeon B."/>
            <person name="Goodwin S."/>
            <person name="Spatafora J."/>
            <person name="Crous P."/>
            <person name="Grigoriev I."/>
        </authorList>
    </citation>
    <scope>NUCLEOTIDE SEQUENCE</scope>
    <source>
        <strain evidence="3">CBS 116435</strain>
    </source>
</reference>
<proteinExistence type="predicted"/>
<dbReference type="Proteomes" id="UP000799441">
    <property type="component" value="Unassembled WGS sequence"/>
</dbReference>
<feature type="region of interest" description="Disordered" evidence="1">
    <location>
        <begin position="1"/>
        <end position="346"/>
    </location>
</feature>
<feature type="compositionally biased region" description="Polar residues" evidence="1">
    <location>
        <begin position="26"/>
        <end position="51"/>
    </location>
</feature>
<accession>A0A9P4QE56</accession>